<feature type="region of interest" description="Disordered" evidence="6">
    <location>
        <begin position="160"/>
        <end position="183"/>
    </location>
</feature>
<comment type="caution">
    <text evidence="9">The sequence shown here is derived from an EMBL/GenBank/DDBJ whole genome shotgun (WGS) entry which is preliminary data.</text>
</comment>
<sequence length="183" mass="20529">MDEYAAFCREHFAEVVSVAARRLDSRPDAEEVAVDTFRVAWQRWAAGGELTRAWLYGVLRNRIGNEYRARARREALQELLVADYTASLPIRRAEDPAEVPATDSEILAILRSLPQPYRVVLRMTYWDSLLAPEVAESLGISEATVRARLTRGRKLFKAALQEPRYRQGSSGGADEEPAYSGSG</sequence>
<dbReference type="Proteomes" id="UP000824151">
    <property type="component" value="Unassembled WGS sequence"/>
</dbReference>
<evidence type="ECO:0000256" key="6">
    <source>
        <dbReference type="SAM" id="MobiDB-lite"/>
    </source>
</evidence>
<keyword evidence="4" id="KW-0238">DNA-binding</keyword>
<dbReference type="InterPro" id="IPR036388">
    <property type="entry name" value="WH-like_DNA-bd_sf"/>
</dbReference>
<dbReference type="Gene3D" id="1.10.10.10">
    <property type="entry name" value="Winged helix-like DNA-binding domain superfamily/Winged helix DNA-binding domain"/>
    <property type="match status" value="1"/>
</dbReference>
<dbReference type="InterPro" id="IPR013324">
    <property type="entry name" value="RNA_pol_sigma_r3/r4-like"/>
</dbReference>
<dbReference type="InterPro" id="IPR014284">
    <property type="entry name" value="RNA_pol_sigma-70_dom"/>
</dbReference>
<gene>
    <name evidence="9" type="ORF">H9871_00265</name>
</gene>
<evidence type="ECO:0000259" key="7">
    <source>
        <dbReference type="Pfam" id="PF04542"/>
    </source>
</evidence>
<feature type="domain" description="RNA polymerase sigma factor 70 region 4 type 2" evidence="8">
    <location>
        <begin position="105"/>
        <end position="154"/>
    </location>
</feature>
<evidence type="ECO:0000256" key="4">
    <source>
        <dbReference type="ARBA" id="ARBA00023125"/>
    </source>
</evidence>
<evidence type="ECO:0000313" key="9">
    <source>
        <dbReference type="EMBL" id="HIW98556.1"/>
    </source>
</evidence>
<dbReference type="SUPFAM" id="SSF88659">
    <property type="entry name" value="Sigma3 and sigma4 domains of RNA polymerase sigma factors"/>
    <property type="match status" value="1"/>
</dbReference>
<dbReference type="AlphaFoldDB" id="A0A9D1S260"/>
<evidence type="ECO:0000313" key="10">
    <source>
        <dbReference type="Proteomes" id="UP000824151"/>
    </source>
</evidence>
<evidence type="ECO:0000256" key="2">
    <source>
        <dbReference type="ARBA" id="ARBA00023015"/>
    </source>
</evidence>
<proteinExistence type="inferred from homology"/>
<protein>
    <submittedName>
        <fullName evidence="9">Sigma-70 family RNA polymerase sigma factor</fullName>
    </submittedName>
</protein>
<accession>A0A9D1S260</accession>
<dbReference type="Gene3D" id="1.10.1740.10">
    <property type="match status" value="1"/>
</dbReference>
<dbReference type="NCBIfam" id="TIGR02937">
    <property type="entry name" value="sigma70-ECF"/>
    <property type="match status" value="1"/>
</dbReference>
<evidence type="ECO:0000259" key="8">
    <source>
        <dbReference type="Pfam" id="PF08281"/>
    </source>
</evidence>
<reference evidence="9" key="1">
    <citation type="journal article" date="2021" name="PeerJ">
        <title>Extensive microbial diversity within the chicken gut microbiome revealed by metagenomics and culture.</title>
        <authorList>
            <person name="Gilroy R."/>
            <person name="Ravi A."/>
            <person name="Getino M."/>
            <person name="Pursley I."/>
            <person name="Horton D.L."/>
            <person name="Alikhan N.F."/>
            <person name="Baker D."/>
            <person name="Gharbi K."/>
            <person name="Hall N."/>
            <person name="Watson M."/>
            <person name="Adriaenssens E.M."/>
            <person name="Foster-Nyarko E."/>
            <person name="Jarju S."/>
            <person name="Secka A."/>
            <person name="Antonio M."/>
            <person name="Oren A."/>
            <person name="Chaudhuri R.R."/>
            <person name="La Ragione R."/>
            <person name="Hildebrand F."/>
            <person name="Pallen M.J."/>
        </authorList>
    </citation>
    <scope>NUCLEOTIDE SEQUENCE</scope>
    <source>
        <strain evidence="9">ChiHejej3B27-3195</strain>
    </source>
</reference>
<dbReference type="InterPro" id="IPR039425">
    <property type="entry name" value="RNA_pol_sigma-70-like"/>
</dbReference>
<dbReference type="SUPFAM" id="SSF88946">
    <property type="entry name" value="Sigma2 domain of RNA polymerase sigma factors"/>
    <property type="match status" value="1"/>
</dbReference>
<evidence type="ECO:0000256" key="3">
    <source>
        <dbReference type="ARBA" id="ARBA00023082"/>
    </source>
</evidence>
<reference evidence="9" key="2">
    <citation type="submission" date="2021-04" db="EMBL/GenBank/DDBJ databases">
        <authorList>
            <person name="Gilroy R."/>
        </authorList>
    </citation>
    <scope>NUCLEOTIDE SEQUENCE</scope>
    <source>
        <strain evidence="9">ChiHejej3B27-3195</strain>
    </source>
</reference>
<dbReference type="Pfam" id="PF08281">
    <property type="entry name" value="Sigma70_r4_2"/>
    <property type="match status" value="1"/>
</dbReference>
<name>A0A9D1S260_9MICC</name>
<dbReference type="CDD" id="cd06171">
    <property type="entry name" value="Sigma70_r4"/>
    <property type="match status" value="1"/>
</dbReference>
<dbReference type="PANTHER" id="PTHR43133:SF8">
    <property type="entry name" value="RNA POLYMERASE SIGMA FACTOR HI_1459-RELATED"/>
    <property type="match status" value="1"/>
</dbReference>
<dbReference type="InterPro" id="IPR013249">
    <property type="entry name" value="RNA_pol_sigma70_r4_t2"/>
</dbReference>
<dbReference type="PANTHER" id="PTHR43133">
    <property type="entry name" value="RNA POLYMERASE ECF-TYPE SIGMA FACTO"/>
    <property type="match status" value="1"/>
</dbReference>
<dbReference type="Pfam" id="PF04542">
    <property type="entry name" value="Sigma70_r2"/>
    <property type="match status" value="1"/>
</dbReference>
<evidence type="ECO:0000256" key="5">
    <source>
        <dbReference type="ARBA" id="ARBA00023163"/>
    </source>
</evidence>
<evidence type="ECO:0000256" key="1">
    <source>
        <dbReference type="ARBA" id="ARBA00010641"/>
    </source>
</evidence>
<dbReference type="GO" id="GO:0003677">
    <property type="term" value="F:DNA binding"/>
    <property type="evidence" value="ECO:0007669"/>
    <property type="project" value="UniProtKB-KW"/>
</dbReference>
<dbReference type="InterPro" id="IPR007627">
    <property type="entry name" value="RNA_pol_sigma70_r2"/>
</dbReference>
<dbReference type="GO" id="GO:0006352">
    <property type="term" value="P:DNA-templated transcription initiation"/>
    <property type="evidence" value="ECO:0007669"/>
    <property type="project" value="InterPro"/>
</dbReference>
<keyword evidence="3" id="KW-0731">Sigma factor</keyword>
<keyword evidence="2" id="KW-0805">Transcription regulation</keyword>
<organism evidence="9 10">
    <name type="scientific">Candidatus Nesterenkonia stercoripullorum</name>
    <dbReference type="NCBI Taxonomy" id="2838701"/>
    <lineage>
        <taxon>Bacteria</taxon>
        <taxon>Bacillati</taxon>
        <taxon>Actinomycetota</taxon>
        <taxon>Actinomycetes</taxon>
        <taxon>Micrococcales</taxon>
        <taxon>Micrococcaceae</taxon>
        <taxon>Nesterenkonia</taxon>
    </lineage>
</organism>
<feature type="domain" description="RNA polymerase sigma-70 region 2" evidence="7">
    <location>
        <begin position="9"/>
        <end position="73"/>
    </location>
</feature>
<dbReference type="InterPro" id="IPR013325">
    <property type="entry name" value="RNA_pol_sigma_r2"/>
</dbReference>
<keyword evidence="5" id="KW-0804">Transcription</keyword>
<dbReference type="GO" id="GO:0016987">
    <property type="term" value="F:sigma factor activity"/>
    <property type="evidence" value="ECO:0007669"/>
    <property type="project" value="UniProtKB-KW"/>
</dbReference>
<comment type="similarity">
    <text evidence="1">Belongs to the sigma-70 factor family. ECF subfamily.</text>
</comment>
<dbReference type="EMBL" id="DXGD01000010">
    <property type="protein sequence ID" value="HIW98556.1"/>
    <property type="molecule type" value="Genomic_DNA"/>
</dbReference>